<dbReference type="Proteomes" id="UP000233256">
    <property type="component" value="Unassembled WGS sequence"/>
</dbReference>
<feature type="signal peptide" evidence="7">
    <location>
        <begin position="1"/>
        <end position="17"/>
    </location>
</feature>
<evidence type="ECO:0000256" key="6">
    <source>
        <dbReference type="RuleBase" id="RU361134"/>
    </source>
</evidence>
<comment type="similarity">
    <text evidence="1 5">Belongs to the glycosyl hydrolase 13 family.</text>
</comment>
<evidence type="ECO:0000256" key="5">
    <source>
        <dbReference type="RuleBase" id="RU003615"/>
    </source>
</evidence>
<dbReference type="GO" id="GO:0005975">
    <property type="term" value="P:carbohydrate metabolic process"/>
    <property type="evidence" value="ECO:0007669"/>
    <property type="project" value="InterPro"/>
</dbReference>
<comment type="catalytic activity">
    <reaction evidence="6">
        <text>Endohydrolysis of (1-&gt;4)-alpha-D-glucosidic linkages in polysaccharides containing three or more (1-&gt;4)-alpha-linked D-glucose units.</text>
        <dbReference type="EC" id="3.2.1.1"/>
    </reaction>
</comment>
<evidence type="ECO:0000256" key="1">
    <source>
        <dbReference type="ARBA" id="ARBA00008061"/>
    </source>
</evidence>
<feature type="domain" description="Glycosyl hydrolase family 13 catalytic" evidence="8">
    <location>
        <begin position="37"/>
        <end position="361"/>
    </location>
</feature>
<feature type="chain" id="PRO_5014684019" description="Alpha-amylase" evidence="7">
    <location>
        <begin position="18"/>
        <end position="425"/>
    </location>
</feature>
<dbReference type="InterPro" id="IPR013780">
    <property type="entry name" value="Glyco_hydro_b"/>
</dbReference>
<name>A0A2N1PKV4_9BACT</name>
<dbReference type="SMART" id="SM00810">
    <property type="entry name" value="Alpha-amyl_C2"/>
    <property type="match status" value="1"/>
</dbReference>
<keyword evidence="3 6" id="KW-0119">Carbohydrate metabolism</keyword>
<evidence type="ECO:0000259" key="9">
    <source>
        <dbReference type="SMART" id="SM00810"/>
    </source>
</evidence>
<evidence type="ECO:0000256" key="7">
    <source>
        <dbReference type="SAM" id="SignalP"/>
    </source>
</evidence>
<dbReference type="GO" id="GO:0005509">
    <property type="term" value="F:calcium ion binding"/>
    <property type="evidence" value="ECO:0007669"/>
    <property type="project" value="InterPro"/>
</dbReference>
<keyword evidence="4 6" id="KW-0326">Glycosidase</keyword>
<dbReference type="SMART" id="SM00642">
    <property type="entry name" value="Aamy"/>
    <property type="match status" value="1"/>
</dbReference>
<dbReference type="GO" id="GO:0004556">
    <property type="term" value="F:alpha-amylase activity"/>
    <property type="evidence" value="ECO:0007669"/>
    <property type="project" value="UniProtKB-UniRule"/>
</dbReference>
<comment type="caution">
    <text evidence="10">The sequence shown here is derived from an EMBL/GenBank/DDBJ whole genome shotgun (WGS) entry which is preliminary data.</text>
</comment>
<accession>A0A2N1PKV4</accession>
<reference evidence="10 11" key="1">
    <citation type="journal article" date="2017" name="ISME J.">
        <title>Potential for microbial H2 and metal transformations associated with novel bacteria and archaea in deep terrestrial subsurface sediments.</title>
        <authorList>
            <person name="Hernsdorf A.W."/>
            <person name="Amano Y."/>
            <person name="Miyakawa K."/>
            <person name="Ise K."/>
            <person name="Suzuki Y."/>
            <person name="Anantharaman K."/>
            <person name="Probst A."/>
            <person name="Burstein D."/>
            <person name="Thomas B.C."/>
            <person name="Banfield J.F."/>
        </authorList>
    </citation>
    <scope>NUCLEOTIDE SEQUENCE [LARGE SCALE GENOMIC DNA]</scope>
    <source>
        <strain evidence="10">HGW-Wallbacteria-1</strain>
    </source>
</reference>
<dbReference type="AlphaFoldDB" id="A0A2N1PKV4"/>
<evidence type="ECO:0000313" key="10">
    <source>
        <dbReference type="EMBL" id="PKK88974.1"/>
    </source>
</evidence>
<dbReference type="InterPro" id="IPR006046">
    <property type="entry name" value="Alpha_amylase"/>
</dbReference>
<evidence type="ECO:0000313" key="11">
    <source>
        <dbReference type="Proteomes" id="UP000233256"/>
    </source>
</evidence>
<dbReference type="Gene3D" id="2.60.40.1180">
    <property type="entry name" value="Golgi alpha-mannosidase II"/>
    <property type="match status" value="1"/>
</dbReference>
<keyword evidence="2 6" id="KW-0378">Hydrolase</keyword>
<feature type="domain" description="Alpha-amylase C-terminal beta-sheet" evidence="9">
    <location>
        <begin position="362"/>
        <end position="419"/>
    </location>
</feature>
<dbReference type="Pfam" id="PF00128">
    <property type="entry name" value="Alpha-amylase"/>
    <property type="match status" value="1"/>
</dbReference>
<dbReference type="InterPro" id="IPR017853">
    <property type="entry name" value="GH"/>
</dbReference>
<dbReference type="PANTHER" id="PTHR43447">
    <property type="entry name" value="ALPHA-AMYLASE"/>
    <property type="match status" value="1"/>
</dbReference>
<evidence type="ECO:0000256" key="2">
    <source>
        <dbReference type="ARBA" id="ARBA00022801"/>
    </source>
</evidence>
<dbReference type="CDD" id="cd11314">
    <property type="entry name" value="AmyAc_arch_bac_plant_AmyA"/>
    <property type="match status" value="1"/>
</dbReference>
<dbReference type="EC" id="3.2.1.1" evidence="6"/>
<dbReference type="InterPro" id="IPR006047">
    <property type="entry name" value="GH13_cat_dom"/>
</dbReference>
<dbReference type="SUPFAM" id="SSF51011">
    <property type="entry name" value="Glycosyl hydrolase domain"/>
    <property type="match status" value="1"/>
</dbReference>
<evidence type="ECO:0000259" key="8">
    <source>
        <dbReference type="SMART" id="SM00642"/>
    </source>
</evidence>
<evidence type="ECO:0000256" key="4">
    <source>
        <dbReference type="ARBA" id="ARBA00023295"/>
    </source>
</evidence>
<dbReference type="EMBL" id="PGXC01000029">
    <property type="protein sequence ID" value="PKK88974.1"/>
    <property type="molecule type" value="Genomic_DNA"/>
</dbReference>
<proteinExistence type="inferred from homology"/>
<dbReference type="Gene3D" id="3.20.20.80">
    <property type="entry name" value="Glycosidases"/>
    <property type="match status" value="1"/>
</dbReference>
<gene>
    <name evidence="10" type="ORF">CVV64_16470</name>
</gene>
<keyword evidence="7" id="KW-0732">Signal</keyword>
<dbReference type="Pfam" id="PF07821">
    <property type="entry name" value="Alpha-amyl_C2"/>
    <property type="match status" value="1"/>
</dbReference>
<sequence length="425" mass="47795">MLLLILTLLSVPFRANAAEKGRGSADGESYLRTSASIVMLQGFHWESHMSKSWWKVMQGKTNEIFKAGIDMVWFPPSSRAASDEGYLPNRLMCQDSMYGTADELRKTISTFHSKGIKAIADVVINHRVGSSDWADFTEPTWGPKAVCSDDEWAWAKGNPDTGCRFNAGRDIDHTQDFVRKSIIQWLKWLKSDIGYDGWRFDYAKGFSGEYVGKYNSATSPIFSVGEFWDDLDINNPDAHRQQLCDWIDITKGKSAVFDFTTKGLLQRAVATGEYWRMRDREGKPAGLIGWWPGRAATFIDNHDTGPSTGGQGGQNHWPFPSGKVMQGYAYTLTHPGTPNIYWVHLFDWGLYDNIRMLVALRKKCGINSESKVDIVDARQGLYAAIIDKKVAMKMGPESWSPGDGWKIGASGNDYAVWYRTSSKEE</sequence>
<dbReference type="PRINTS" id="PR00110">
    <property type="entry name" value="ALPHAAMYLASE"/>
</dbReference>
<dbReference type="InterPro" id="IPR012850">
    <property type="entry name" value="A-amylase_bs_C"/>
</dbReference>
<dbReference type="SUPFAM" id="SSF51445">
    <property type="entry name" value="(Trans)glycosidases"/>
    <property type="match status" value="1"/>
</dbReference>
<protein>
    <recommendedName>
        <fullName evidence="6">Alpha-amylase</fullName>
        <ecNumber evidence="6">3.2.1.1</ecNumber>
    </recommendedName>
</protein>
<evidence type="ECO:0000256" key="3">
    <source>
        <dbReference type="ARBA" id="ARBA00023277"/>
    </source>
</evidence>
<organism evidence="10 11">
    <name type="scientific">Candidatus Wallbacteria bacterium HGW-Wallbacteria-1</name>
    <dbReference type="NCBI Taxonomy" id="2013854"/>
    <lineage>
        <taxon>Bacteria</taxon>
        <taxon>Candidatus Walliibacteriota</taxon>
    </lineage>
</organism>